<feature type="transmembrane region" description="Helical" evidence="1">
    <location>
        <begin position="37"/>
        <end position="54"/>
    </location>
</feature>
<organism evidence="2 3">
    <name type="scientific">Halosimplex pelagicum</name>
    <dbReference type="NCBI Taxonomy" id="869886"/>
    <lineage>
        <taxon>Archaea</taxon>
        <taxon>Methanobacteriati</taxon>
        <taxon>Methanobacteriota</taxon>
        <taxon>Stenosarchaea group</taxon>
        <taxon>Halobacteria</taxon>
        <taxon>Halobacteriales</taxon>
        <taxon>Haloarculaceae</taxon>
        <taxon>Halosimplex</taxon>
    </lineage>
</organism>
<keyword evidence="1" id="KW-0812">Transmembrane</keyword>
<evidence type="ECO:0000256" key="1">
    <source>
        <dbReference type="SAM" id="Phobius"/>
    </source>
</evidence>
<dbReference type="AlphaFoldDB" id="A0A7D5TSR8"/>
<evidence type="ECO:0000313" key="2">
    <source>
        <dbReference type="EMBL" id="QLH82192.1"/>
    </source>
</evidence>
<keyword evidence="3" id="KW-1185">Reference proteome</keyword>
<name>A0A7D5TSR8_9EURY</name>
<dbReference type="EMBL" id="CP058909">
    <property type="protein sequence ID" value="QLH82192.1"/>
    <property type="molecule type" value="Genomic_DNA"/>
</dbReference>
<reference evidence="2 3" key="1">
    <citation type="submission" date="2020-07" db="EMBL/GenBank/DDBJ databases">
        <title>Halosimplex litoreum sp. nov. and Halosimplex rubrum sp. nov., isolated from different salt environments.</title>
        <authorList>
            <person name="Cui H."/>
        </authorList>
    </citation>
    <scope>NUCLEOTIDE SEQUENCE [LARGE SCALE GENOMIC DNA]</scope>
    <source>
        <strain evidence="2 3">R2</strain>
    </source>
</reference>
<evidence type="ECO:0000313" key="3">
    <source>
        <dbReference type="Proteomes" id="UP000509346"/>
    </source>
</evidence>
<sequence length="118" mass="12938">MNEFGLAVIVFSIVFLLIGVAGTYLRRISPVDGPLAVELIGWGSGVLMLAWMGIIEVIEYALPDELLYSAVGVFLFGVVLNGVTLYLSIRVWQYYSPAWLIEEDRPSEDVVADASPAE</sequence>
<dbReference type="KEGG" id="hpel:HZS54_11500"/>
<protein>
    <submittedName>
        <fullName evidence="2">Uncharacterized protein</fullName>
    </submittedName>
</protein>
<gene>
    <name evidence="2" type="ORF">HZS54_11500</name>
</gene>
<feature type="transmembrane region" description="Helical" evidence="1">
    <location>
        <begin position="66"/>
        <end position="87"/>
    </location>
</feature>
<proteinExistence type="predicted"/>
<dbReference type="Proteomes" id="UP000509346">
    <property type="component" value="Chromosome"/>
</dbReference>
<accession>A0A7D5TSR8</accession>
<feature type="transmembrane region" description="Helical" evidence="1">
    <location>
        <begin position="6"/>
        <end position="25"/>
    </location>
</feature>
<dbReference type="GeneID" id="56083223"/>
<keyword evidence="1" id="KW-0472">Membrane</keyword>
<dbReference type="RefSeq" id="WP_179922660.1">
    <property type="nucleotide sequence ID" value="NZ_CP058909.1"/>
</dbReference>
<keyword evidence="1" id="KW-1133">Transmembrane helix</keyword>